<dbReference type="SUPFAM" id="SSF55729">
    <property type="entry name" value="Acyl-CoA N-acyltransferases (Nat)"/>
    <property type="match status" value="1"/>
</dbReference>
<dbReference type="AlphaFoldDB" id="A0A1G7YRT0"/>
<dbReference type="CDD" id="cd04301">
    <property type="entry name" value="NAT_SF"/>
    <property type="match status" value="1"/>
</dbReference>
<protein>
    <submittedName>
        <fullName evidence="2">Acetyltransferase (GNAT) domain-containing protein</fullName>
    </submittedName>
</protein>
<proteinExistence type="predicted"/>
<dbReference type="EMBL" id="FNCN01000010">
    <property type="protein sequence ID" value="SDG99134.1"/>
    <property type="molecule type" value="Genomic_DNA"/>
</dbReference>
<dbReference type="Gene3D" id="3.40.630.30">
    <property type="match status" value="1"/>
</dbReference>
<dbReference type="Proteomes" id="UP000198923">
    <property type="component" value="Unassembled WGS sequence"/>
</dbReference>
<feature type="domain" description="N-acetyltransferase" evidence="1">
    <location>
        <begin position="3"/>
        <end position="178"/>
    </location>
</feature>
<dbReference type="OrthoDB" id="3371202at2"/>
<gene>
    <name evidence="2" type="ORF">SAMN05421505_11037</name>
</gene>
<dbReference type="STRING" id="504805.SAMN05421505_11037"/>
<dbReference type="InterPro" id="IPR016181">
    <property type="entry name" value="Acyl_CoA_acyltransferase"/>
</dbReference>
<name>A0A1G7YRT0_9ACTN</name>
<sequence>MAQQYRRHDGQGLAPMSAEISDLYRRCYGAPPWSETAEQLDAFPAKLAAVLDRPGFAAWTARDGSGRLAGLCYGWPTPADLGDNRVYDSLIQAFGLPATADLTRGAFEVAELFVRPDSQGRGIGRHLLTRATASWPTAWLLTSPQTPAARLYTNLGWHEVGPLAPEWYPGLRLSLYTWTSPAGSVSG</sequence>
<dbReference type="InterPro" id="IPR000182">
    <property type="entry name" value="GNAT_dom"/>
</dbReference>
<dbReference type="GO" id="GO:0016747">
    <property type="term" value="F:acyltransferase activity, transferring groups other than amino-acyl groups"/>
    <property type="evidence" value="ECO:0007669"/>
    <property type="project" value="InterPro"/>
</dbReference>
<dbReference type="Pfam" id="PF13508">
    <property type="entry name" value="Acetyltransf_7"/>
    <property type="match status" value="1"/>
</dbReference>
<keyword evidence="2" id="KW-0808">Transferase</keyword>
<accession>A0A1G7YRT0</accession>
<evidence type="ECO:0000313" key="2">
    <source>
        <dbReference type="EMBL" id="SDG99134.1"/>
    </source>
</evidence>
<dbReference type="RefSeq" id="WP_093170598.1">
    <property type="nucleotide sequence ID" value="NZ_FNCN01000010.1"/>
</dbReference>
<reference evidence="2 3" key="1">
    <citation type="submission" date="2016-10" db="EMBL/GenBank/DDBJ databases">
        <authorList>
            <person name="de Groot N.N."/>
        </authorList>
    </citation>
    <scope>NUCLEOTIDE SEQUENCE [LARGE SCALE GENOMIC DNA]</scope>
    <source>
        <strain evidence="2 3">CPCC 201354</strain>
    </source>
</reference>
<evidence type="ECO:0000259" key="1">
    <source>
        <dbReference type="PROSITE" id="PS51186"/>
    </source>
</evidence>
<keyword evidence="3" id="KW-1185">Reference proteome</keyword>
<organism evidence="2 3">
    <name type="scientific">Sinosporangium album</name>
    <dbReference type="NCBI Taxonomy" id="504805"/>
    <lineage>
        <taxon>Bacteria</taxon>
        <taxon>Bacillati</taxon>
        <taxon>Actinomycetota</taxon>
        <taxon>Actinomycetes</taxon>
        <taxon>Streptosporangiales</taxon>
        <taxon>Streptosporangiaceae</taxon>
        <taxon>Sinosporangium</taxon>
    </lineage>
</organism>
<evidence type="ECO:0000313" key="3">
    <source>
        <dbReference type="Proteomes" id="UP000198923"/>
    </source>
</evidence>
<dbReference type="PROSITE" id="PS51186">
    <property type="entry name" value="GNAT"/>
    <property type="match status" value="1"/>
</dbReference>